<dbReference type="GO" id="GO:1901135">
    <property type="term" value="P:carbohydrate derivative metabolic process"/>
    <property type="evidence" value="ECO:0007669"/>
    <property type="project" value="UniProtKB-ARBA"/>
</dbReference>
<gene>
    <name evidence="3" type="primary">pglJ</name>
</gene>
<keyword evidence="3" id="KW-0808">Transferase</keyword>
<sequence length="353" mass="40631">MHYYFIINSLIGGGTEKVCCQISSRLSQDKNDVTIFVLDDEGSSYEVSDKVKIVYLGKTSTLKSFWKLKKVLKDINGHSVLIFNHELSLVALLIKKLFKYNVKIISRINNTLSVTIKHKSKKYQYVVSPLMKAFYRYIDGYIFQSTGIQKDMNDNYSVNERYVVINNPIERFKSDVDKEIKKENYILYVGRLVKQKNIKDTIKAFSLFLNTFPDYKLVIVGDGPEKESLMQLSKKLGIESNVSFAGHQKNTKPYYENAKLTVLSSFNEGFPNVLLESILYRTPIVSYDCPSGPRDIINDHNGILVEYLSVEKLAEAMSFCINKSWNYNGIYHTTEKYSLEKITSQYGKFIKSI</sequence>
<dbReference type="SUPFAM" id="SSF53756">
    <property type="entry name" value="UDP-Glycosyltransferase/glycogen phosphorylase"/>
    <property type="match status" value="1"/>
</dbReference>
<feature type="domain" description="Glycosyl transferase family 1" evidence="1">
    <location>
        <begin position="178"/>
        <end position="322"/>
    </location>
</feature>
<dbReference type="GO" id="GO:0016757">
    <property type="term" value="F:glycosyltransferase activity"/>
    <property type="evidence" value="ECO:0007669"/>
    <property type="project" value="InterPro"/>
</dbReference>
<dbReference type="AlphaFoldDB" id="A0A5P5X6B7"/>
<organism evidence="3">
    <name type="scientific">Vibrio parahaemolyticus</name>
    <dbReference type="NCBI Taxonomy" id="670"/>
    <lineage>
        <taxon>Bacteria</taxon>
        <taxon>Pseudomonadati</taxon>
        <taxon>Pseudomonadota</taxon>
        <taxon>Gammaproteobacteria</taxon>
        <taxon>Vibrionales</taxon>
        <taxon>Vibrionaceae</taxon>
        <taxon>Vibrio</taxon>
    </lineage>
</organism>
<dbReference type="InterPro" id="IPR001296">
    <property type="entry name" value="Glyco_trans_1"/>
</dbReference>
<dbReference type="Pfam" id="PF00534">
    <property type="entry name" value="Glycos_transf_1"/>
    <property type="match status" value="1"/>
</dbReference>
<evidence type="ECO:0000313" key="3">
    <source>
        <dbReference type="EMBL" id="QFF90752.1"/>
    </source>
</evidence>
<protein>
    <submittedName>
        <fullName evidence="3">Glycosyl transferase</fullName>
    </submittedName>
</protein>
<evidence type="ECO:0000259" key="1">
    <source>
        <dbReference type="Pfam" id="PF00534"/>
    </source>
</evidence>
<dbReference type="Pfam" id="PF13439">
    <property type="entry name" value="Glyco_transf_4"/>
    <property type="match status" value="1"/>
</dbReference>
<evidence type="ECO:0000259" key="2">
    <source>
        <dbReference type="Pfam" id="PF13439"/>
    </source>
</evidence>
<dbReference type="PANTHER" id="PTHR12526">
    <property type="entry name" value="GLYCOSYLTRANSFERASE"/>
    <property type="match status" value="1"/>
</dbReference>
<accession>A0A5P5X6B7</accession>
<proteinExistence type="predicted"/>
<reference evidence="3" key="1">
    <citation type="submission" date="2019-02" db="EMBL/GenBank/DDBJ databases">
        <authorList>
            <person name="Pang Y."/>
        </authorList>
    </citation>
    <scope>NUCLEOTIDE SEQUENCE</scope>
    <source>
        <strain evidence="3">G3567</strain>
    </source>
</reference>
<dbReference type="InterPro" id="IPR028098">
    <property type="entry name" value="Glyco_trans_4-like_N"/>
</dbReference>
<feature type="domain" description="Glycosyltransferase subfamily 4-like N-terminal" evidence="2">
    <location>
        <begin position="13"/>
        <end position="170"/>
    </location>
</feature>
<dbReference type="EMBL" id="MK503855">
    <property type="protein sequence ID" value="QFF90752.1"/>
    <property type="molecule type" value="Genomic_DNA"/>
</dbReference>
<name>A0A5P5X6B7_VIBPH</name>
<dbReference type="PANTHER" id="PTHR12526:SF638">
    <property type="entry name" value="SPORE COAT PROTEIN SA"/>
    <property type="match status" value="1"/>
</dbReference>
<dbReference type="Gene3D" id="3.40.50.2000">
    <property type="entry name" value="Glycogen Phosphorylase B"/>
    <property type="match status" value="2"/>
</dbReference>